<evidence type="ECO:0000313" key="4">
    <source>
        <dbReference type="EMBL" id="KAF2090380.1"/>
    </source>
</evidence>
<keyword evidence="5" id="KW-1185">Reference proteome</keyword>
<organism evidence="4 5">
    <name type="scientific">Saccharata proteae CBS 121410</name>
    <dbReference type="NCBI Taxonomy" id="1314787"/>
    <lineage>
        <taxon>Eukaryota</taxon>
        <taxon>Fungi</taxon>
        <taxon>Dikarya</taxon>
        <taxon>Ascomycota</taxon>
        <taxon>Pezizomycotina</taxon>
        <taxon>Dothideomycetes</taxon>
        <taxon>Dothideomycetes incertae sedis</taxon>
        <taxon>Botryosphaeriales</taxon>
        <taxon>Saccharataceae</taxon>
        <taxon>Saccharata</taxon>
    </lineage>
</organism>
<proteinExistence type="inferred from homology"/>
<comment type="caution">
    <text evidence="4">The sequence shown here is derived from an EMBL/GenBank/DDBJ whole genome shotgun (WGS) entry which is preliminary data.</text>
</comment>
<name>A0A9P4HWC1_9PEZI</name>
<evidence type="ECO:0000313" key="5">
    <source>
        <dbReference type="Proteomes" id="UP000799776"/>
    </source>
</evidence>
<evidence type="ECO:0000259" key="3">
    <source>
        <dbReference type="Pfam" id="PF01370"/>
    </source>
</evidence>
<dbReference type="InterPro" id="IPR036291">
    <property type="entry name" value="NAD(P)-bd_dom_sf"/>
</dbReference>
<comment type="similarity">
    <text evidence="2">Belongs to the NAD(P)-dependent epimerase/dehydratase family. Dihydroflavonol-4-reductase subfamily.</text>
</comment>
<dbReference type="PANTHER" id="PTHR10366:SF562">
    <property type="entry name" value="ALDEHYDE REDUCTASE II (AFU_ORTHOLOGUE AFUA_1G11360)"/>
    <property type="match status" value="1"/>
</dbReference>
<dbReference type="Proteomes" id="UP000799776">
    <property type="component" value="Unassembled WGS sequence"/>
</dbReference>
<dbReference type="OrthoDB" id="2735536at2759"/>
<evidence type="ECO:0000256" key="2">
    <source>
        <dbReference type="ARBA" id="ARBA00023445"/>
    </source>
</evidence>
<protein>
    <submittedName>
        <fullName evidence="4">NAD(P)-binding protein</fullName>
    </submittedName>
</protein>
<dbReference type="PANTHER" id="PTHR10366">
    <property type="entry name" value="NAD DEPENDENT EPIMERASE/DEHYDRATASE"/>
    <property type="match status" value="1"/>
</dbReference>
<dbReference type="Gene3D" id="3.40.50.720">
    <property type="entry name" value="NAD(P)-binding Rossmann-like Domain"/>
    <property type="match status" value="1"/>
</dbReference>
<dbReference type="SUPFAM" id="SSF51735">
    <property type="entry name" value="NAD(P)-binding Rossmann-fold domains"/>
    <property type="match status" value="1"/>
</dbReference>
<dbReference type="AlphaFoldDB" id="A0A9P4HWC1"/>
<dbReference type="InterPro" id="IPR050425">
    <property type="entry name" value="NAD(P)_dehydrat-like"/>
</dbReference>
<keyword evidence="1" id="KW-0560">Oxidoreductase</keyword>
<feature type="domain" description="NAD-dependent epimerase/dehydratase" evidence="3">
    <location>
        <begin position="10"/>
        <end position="148"/>
    </location>
</feature>
<accession>A0A9P4HWC1</accession>
<dbReference type="GO" id="GO:0016616">
    <property type="term" value="F:oxidoreductase activity, acting on the CH-OH group of donors, NAD or NADP as acceptor"/>
    <property type="evidence" value="ECO:0007669"/>
    <property type="project" value="TreeGrafter"/>
</dbReference>
<dbReference type="EMBL" id="ML978713">
    <property type="protein sequence ID" value="KAF2090380.1"/>
    <property type="molecule type" value="Genomic_DNA"/>
</dbReference>
<sequence>MAELPPRSTILVTGANGYIASTIIQAFIHANHKVIGTVRDSKKSAWLNHHFPASHFQLHELPSLSDHSGYESAISKHKPTAVVLTTFATKFEETDPDAYIPTAIKEVLAPLEVAARHPDAVKSVTVTGSAWSVFTPKADVPRKLTTETWNEDCVAEAYAPAFADPFRRGLAVLMACKTKLEQAAWRYVRETNPGFRFNVVQIESAFGPPVAPVHQGAPSTAGMLKMLFHGQNLDFVYAVCAPQWYVDVRDGALLHVACATRGDVDRERVFGFAGRYSWGEVLGLMEELYPGREMVERREGEGVDMSEVPNERALELLKGMGRHEWIGLRETVKDTVDGFLGLEGSKSGGDAFGFYSK</sequence>
<dbReference type="InterPro" id="IPR001509">
    <property type="entry name" value="Epimerase_deHydtase"/>
</dbReference>
<evidence type="ECO:0000256" key="1">
    <source>
        <dbReference type="ARBA" id="ARBA00023002"/>
    </source>
</evidence>
<gene>
    <name evidence="4" type="ORF">K490DRAFT_63260</name>
</gene>
<reference evidence="4" key="1">
    <citation type="journal article" date="2020" name="Stud. Mycol.">
        <title>101 Dothideomycetes genomes: a test case for predicting lifestyles and emergence of pathogens.</title>
        <authorList>
            <person name="Haridas S."/>
            <person name="Albert R."/>
            <person name="Binder M."/>
            <person name="Bloem J."/>
            <person name="Labutti K."/>
            <person name="Salamov A."/>
            <person name="Andreopoulos B."/>
            <person name="Baker S."/>
            <person name="Barry K."/>
            <person name="Bills G."/>
            <person name="Bluhm B."/>
            <person name="Cannon C."/>
            <person name="Castanera R."/>
            <person name="Culley D."/>
            <person name="Daum C."/>
            <person name="Ezra D."/>
            <person name="Gonzalez J."/>
            <person name="Henrissat B."/>
            <person name="Kuo A."/>
            <person name="Liang C."/>
            <person name="Lipzen A."/>
            <person name="Lutzoni F."/>
            <person name="Magnuson J."/>
            <person name="Mondo S."/>
            <person name="Nolan M."/>
            <person name="Ohm R."/>
            <person name="Pangilinan J."/>
            <person name="Park H.-J."/>
            <person name="Ramirez L."/>
            <person name="Alfaro M."/>
            <person name="Sun H."/>
            <person name="Tritt A."/>
            <person name="Yoshinaga Y."/>
            <person name="Zwiers L.-H."/>
            <person name="Turgeon B."/>
            <person name="Goodwin S."/>
            <person name="Spatafora J."/>
            <person name="Crous P."/>
            <person name="Grigoriev I."/>
        </authorList>
    </citation>
    <scope>NUCLEOTIDE SEQUENCE</scope>
    <source>
        <strain evidence="4">CBS 121410</strain>
    </source>
</reference>
<dbReference type="Pfam" id="PF01370">
    <property type="entry name" value="Epimerase"/>
    <property type="match status" value="1"/>
</dbReference>